<keyword evidence="8" id="KW-1185">Reference proteome</keyword>
<dbReference type="InterPro" id="IPR027417">
    <property type="entry name" value="P-loop_NTPase"/>
</dbReference>
<dbReference type="SUPFAM" id="SSF52540">
    <property type="entry name" value="P-loop containing nucleoside triphosphate hydrolases"/>
    <property type="match status" value="1"/>
</dbReference>
<dbReference type="Proteomes" id="UP001473424">
    <property type="component" value="Chromosome"/>
</dbReference>
<accession>A0ABM8JL29</accession>
<dbReference type="PANTHER" id="PTHR45900">
    <property type="entry name" value="RECA"/>
    <property type="match status" value="1"/>
</dbReference>
<evidence type="ECO:0000256" key="4">
    <source>
        <dbReference type="ARBA" id="ARBA00022840"/>
    </source>
</evidence>
<evidence type="ECO:0000256" key="3">
    <source>
        <dbReference type="ARBA" id="ARBA00022741"/>
    </source>
</evidence>
<comment type="similarity">
    <text evidence="1">Belongs to the RecA family.</text>
</comment>
<dbReference type="Pfam" id="PF00154">
    <property type="entry name" value="RecA_N"/>
    <property type="match status" value="1"/>
</dbReference>
<organism evidence="7 8">
    <name type="scientific">Spiroplasma ixodetis</name>
    <dbReference type="NCBI Taxonomy" id="2141"/>
    <lineage>
        <taxon>Bacteria</taxon>
        <taxon>Bacillati</taxon>
        <taxon>Mycoplasmatota</taxon>
        <taxon>Mollicutes</taxon>
        <taxon>Entomoplasmatales</taxon>
        <taxon>Spiroplasmataceae</taxon>
        <taxon>Spiroplasma</taxon>
    </lineage>
</organism>
<reference evidence="8" key="1">
    <citation type="journal article" date="2024" name="FEMS Microbiol. Lett.">
        <title>Genomic insights into Spiroplasma endosymbionts that induce male-killing and protective phenotypes in the pea aphid.</title>
        <authorList>
            <person name="Arai H."/>
            <person name="Legeai F."/>
            <person name="Kageyama D."/>
            <person name="Sugio A."/>
            <person name="Simon J.C."/>
        </authorList>
    </citation>
    <scope>NUCLEOTIDE SEQUENCE [LARGE SCALE GENOMIC DNA]</scope>
    <source>
        <strain evidence="8">sAp269</strain>
    </source>
</reference>
<dbReference type="Gene3D" id="3.40.50.300">
    <property type="entry name" value="P-loop containing nucleotide triphosphate hydrolases"/>
    <property type="match status" value="1"/>
</dbReference>
<proteinExistence type="inferred from homology"/>
<evidence type="ECO:0000313" key="8">
    <source>
        <dbReference type="Proteomes" id="UP001473424"/>
    </source>
</evidence>
<feature type="domain" description="RecA-like N-terminal" evidence="6">
    <location>
        <begin position="1"/>
        <end position="63"/>
    </location>
</feature>
<evidence type="ECO:0000256" key="2">
    <source>
        <dbReference type="ARBA" id="ARBA00015553"/>
    </source>
</evidence>
<dbReference type="PANTHER" id="PTHR45900:SF1">
    <property type="entry name" value="MITOCHONDRIAL DNA REPAIR PROTEIN RECA HOMOLOG-RELATED"/>
    <property type="match status" value="1"/>
</dbReference>
<dbReference type="InterPro" id="IPR013765">
    <property type="entry name" value="DNA_recomb/repair_RecA"/>
</dbReference>
<evidence type="ECO:0000259" key="6">
    <source>
        <dbReference type="Pfam" id="PF00154"/>
    </source>
</evidence>
<keyword evidence="5" id="KW-0233">DNA recombination</keyword>
<evidence type="ECO:0000256" key="5">
    <source>
        <dbReference type="ARBA" id="ARBA00023172"/>
    </source>
</evidence>
<protein>
    <recommendedName>
        <fullName evidence="2">Protein RecA</fullName>
    </recommendedName>
</protein>
<dbReference type="InterPro" id="IPR049428">
    <property type="entry name" value="RecA-like_N"/>
</dbReference>
<name>A0ABM8JL29_9MOLU</name>
<keyword evidence="3" id="KW-0547">Nucleotide-binding</keyword>
<evidence type="ECO:0000313" key="7">
    <source>
        <dbReference type="EMBL" id="BET37870.1"/>
    </source>
</evidence>
<dbReference type="EMBL" id="AP028955">
    <property type="protein sequence ID" value="BET37870.1"/>
    <property type="molecule type" value="Genomic_DNA"/>
</dbReference>
<sequence>MIVVDPVAALVPQIELDRDMNVQTIRAQARLMSKALRKISGSISKSNCIVLFINQIREKVGII</sequence>
<keyword evidence="4" id="KW-0067">ATP-binding</keyword>
<gene>
    <name evidence="7" type="ORF">SAP269_04590</name>
</gene>
<evidence type="ECO:0000256" key="1">
    <source>
        <dbReference type="ARBA" id="ARBA00009391"/>
    </source>
</evidence>